<dbReference type="Proteomes" id="UP000237310">
    <property type="component" value="Unassembled WGS sequence"/>
</dbReference>
<organism evidence="3 4">
    <name type="scientific">Flavobacterium alvei</name>
    <dbReference type="NCBI Taxonomy" id="2080416"/>
    <lineage>
        <taxon>Bacteria</taxon>
        <taxon>Pseudomonadati</taxon>
        <taxon>Bacteroidota</taxon>
        <taxon>Flavobacteriia</taxon>
        <taxon>Flavobacteriales</taxon>
        <taxon>Flavobacteriaceae</taxon>
        <taxon>Flavobacterium</taxon>
    </lineage>
</organism>
<feature type="chain" id="PRO_5015695568" description="SprT-like domain-containing protein" evidence="2">
    <location>
        <begin position="23"/>
        <end position="589"/>
    </location>
</feature>
<dbReference type="RefSeq" id="WP_103804060.1">
    <property type="nucleotide sequence ID" value="NZ_PQVG01000001.1"/>
</dbReference>
<accession>A0A2S5AEY9</accession>
<reference evidence="3 4" key="1">
    <citation type="submission" date="2018-01" db="EMBL/GenBank/DDBJ databases">
        <authorList>
            <person name="Gaut B.S."/>
            <person name="Morton B.R."/>
            <person name="Clegg M.T."/>
            <person name="Duvall M.R."/>
        </authorList>
    </citation>
    <scope>NUCLEOTIDE SEQUENCE [LARGE SCALE GENOMIC DNA]</scope>
    <source>
        <strain evidence="3 4">HR-AY</strain>
    </source>
</reference>
<dbReference type="EMBL" id="PQVG01000001">
    <property type="protein sequence ID" value="POY41086.1"/>
    <property type="molecule type" value="Genomic_DNA"/>
</dbReference>
<sequence>MKLKIKLFVSFLFITLSILFSSCETDIKEETTNTQQAVGGKIKYVTIEDVPFLMPSVQKFRAKANVKGVTARVAASQELDLQNIIEYDDAGGNDSYSIPIIDNSSGGDDYYFENFNIITDGVSYESFILRYNPTNDSQAVDFGNFTGEMEFFSEINKPVGKITFENSTARMVEPAISTGGFEGSGGSIDRCRCSFIDRLFDKFINILNSIGNAISGLASAVGNISLSSASQGDPNNTGYVLAITPLDMGSSSGNTGSDFGSGGGGGDYSIKVVPNVPKLFYPVSQGKEALILNQLGFDDSTILPWLQNPINKTFVDQIYFSIYEEDNVEIRNFARETIESLKMNPTTFTSITPFLIEKNIDFINLDPCSKSVFQKIKKATVCDIAQVLAKLDANNSIYTTTIRSEVPPSGQQPGQTIRNAKNNYTIYISTDYTDKTKLFIAATMFHEIVHAYFMTLYDDYYNSSPPNLNSYNDFAVLFNYYVTLKHPTSINPADVHHQQMAADYVDAIARSLQEFQTNSPISDANPLKQEYKDLAWFGLKDAPVFDVTYPIGNPNRQRILNRGACEQTGHPVGAGTPDEQTPLGQPCNF</sequence>
<evidence type="ECO:0008006" key="5">
    <source>
        <dbReference type="Google" id="ProtNLM"/>
    </source>
</evidence>
<dbReference type="OrthoDB" id="1450227at2"/>
<feature type="compositionally biased region" description="Polar residues" evidence="1">
    <location>
        <begin position="578"/>
        <end position="589"/>
    </location>
</feature>
<gene>
    <name evidence="3" type="ORF">C3L50_00730</name>
</gene>
<feature type="region of interest" description="Disordered" evidence="1">
    <location>
        <begin position="566"/>
        <end position="589"/>
    </location>
</feature>
<name>A0A2S5AEY9_9FLAO</name>
<proteinExistence type="predicted"/>
<feature type="signal peptide" evidence="2">
    <location>
        <begin position="1"/>
        <end position="22"/>
    </location>
</feature>
<evidence type="ECO:0000313" key="4">
    <source>
        <dbReference type="Proteomes" id="UP000237310"/>
    </source>
</evidence>
<dbReference type="PROSITE" id="PS51257">
    <property type="entry name" value="PROKAR_LIPOPROTEIN"/>
    <property type="match status" value="1"/>
</dbReference>
<protein>
    <recommendedName>
        <fullName evidence="5">SprT-like domain-containing protein</fullName>
    </recommendedName>
</protein>
<evidence type="ECO:0000256" key="2">
    <source>
        <dbReference type="SAM" id="SignalP"/>
    </source>
</evidence>
<comment type="caution">
    <text evidence="3">The sequence shown here is derived from an EMBL/GenBank/DDBJ whole genome shotgun (WGS) entry which is preliminary data.</text>
</comment>
<evidence type="ECO:0000256" key="1">
    <source>
        <dbReference type="SAM" id="MobiDB-lite"/>
    </source>
</evidence>
<keyword evidence="4" id="KW-1185">Reference proteome</keyword>
<keyword evidence="2" id="KW-0732">Signal</keyword>
<evidence type="ECO:0000313" key="3">
    <source>
        <dbReference type="EMBL" id="POY41086.1"/>
    </source>
</evidence>
<dbReference type="AlphaFoldDB" id="A0A2S5AEY9"/>